<dbReference type="Proteomes" id="UP000469215">
    <property type="component" value="Unassembled WGS sequence"/>
</dbReference>
<sequence>MKDTTMANDTATDSTEIRTDTGTHQHGYISDKDRYRNRMKRIEGQARGITKMIDDEKYCIDILTQVSALTRALQGVATGLLDDHLKHCVLDAAKQGDEDAAIAKIQEASDAINRLVRS</sequence>
<evidence type="ECO:0000313" key="5">
    <source>
        <dbReference type="Proteomes" id="UP000469215"/>
    </source>
</evidence>
<comment type="similarity">
    <text evidence="1">Belongs to the CsoR family.</text>
</comment>
<evidence type="ECO:0000256" key="1">
    <source>
        <dbReference type="ARBA" id="ARBA00005428"/>
    </source>
</evidence>
<dbReference type="InterPro" id="IPR038390">
    <property type="entry name" value="Metal_Tscrpt_repr_sf"/>
</dbReference>
<dbReference type="EMBL" id="WWEQ01000003">
    <property type="protein sequence ID" value="MYM18663.1"/>
    <property type="molecule type" value="Genomic_DNA"/>
</dbReference>
<dbReference type="Pfam" id="PF02583">
    <property type="entry name" value="Trns_repr_metal"/>
    <property type="match status" value="1"/>
</dbReference>
<keyword evidence="2" id="KW-0186">Copper</keyword>
<feature type="compositionally biased region" description="Basic and acidic residues" evidence="3">
    <location>
        <begin position="15"/>
        <end position="32"/>
    </location>
</feature>
<organism evidence="4 5">
    <name type="scientific">Brevibacterium rongguiense</name>
    <dbReference type="NCBI Taxonomy" id="2695267"/>
    <lineage>
        <taxon>Bacteria</taxon>
        <taxon>Bacillati</taxon>
        <taxon>Actinomycetota</taxon>
        <taxon>Actinomycetes</taxon>
        <taxon>Micrococcales</taxon>
        <taxon>Brevibacteriaceae</taxon>
        <taxon>Brevibacterium</taxon>
    </lineage>
</organism>
<dbReference type="AlphaFoldDB" id="A0A6N9H416"/>
<protein>
    <submittedName>
        <fullName evidence="4">Metal-sensing transcriptional repressor</fullName>
    </submittedName>
</protein>
<dbReference type="CDD" id="cd10148">
    <property type="entry name" value="CsoR-like_DUF156"/>
    <property type="match status" value="1"/>
</dbReference>
<feature type="compositionally biased region" description="Polar residues" evidence="3">
    <location>
        <begin position="1"/>
        <end position="14"/>
    </location>
</feature>
<evidence type="ECO:0000256" key="3">
    <source>
        <dbReference type="SAM" id="MobiDB-lite"/>
    </source>
</evidence>
<proteinExistence type="inferred from homology"/>
<feature type="region of interest" description="Disordered" evidence="3">
    <location>
        <begin position="1"/>
        <end position="32"/>
    </location>
</feature>
<evidence type="ECO:0000313" key="4">
    <source>
        <dbReference type="EMBL" id="MYM18663.1"/>
    </source>
</evidence>
<dbReference type="GO" id="GO:0003677">
    <property type="term" value="F:DNA binding"/>
    <property type="evidence" value="ECO:0007669"/>
    <property type="project" value="InterPro"/>
</dbReference>
<evidence type="ECO:0000256" key="2">
    <source>
        <dbReference type="ARBA" id="ARBA00023008"/>
    </source>
</evidence>
<dbReference type="Gene3D" id="1.20.58.1000">
    <property type="entry name" value="Metal-sensitive repressor, helix protomer"/>
    <property type="match status" value="1"/>
</dbReference>
<dbReference type="PANTHER" id="PTHR33677">
    <property type="entry name" value="TRANSCRIPTIONAL REPRESSOR FRMR-RELATED"/>
    <property type="match status" value="1"/>
</dbReference>
<dbReference type="InterPro" id="IPR003735">
    <property type="entry name" value="Metal_Tscrpt_repr"/>
</dbReference>
<dbReference type="GO" id="GO:0045892">
    <property type="term" value="P:negative regulation of DNA-templated transcription"/>
    <property type="evidence" value="ECO:0007669"/>
    <property type="project" value="UniProtKB-ARBA"/>
</dbReference>
<dbReference type="PANTHER" id="PTHR33677:SF3">
    <property type="entry name" value="COPPER-SENSING TRANSCRIPTIONAL REPRESSOR RICR"/>
    <property type="match status" value="1"/>
</dbReference>
<name>A0A6N9H416_9MICO</name>
<accession>A0A6N9H416</accession>
<gene>
    <name evidence="4" type="ORF">GSY69_01385</name>
</gene>
<comment type="caution">
    <text evidence="4">The sequence shown here is derived from an EMBL/GenBank/DDBJ whole genome shotgun (WGS) entry which is preliminary data.</text>
</comment>
<keyword evidence="5" id="KW-1185">Reference proteome</keyword>
<reference evidence="4 5" key="1">
    <citation type="submission" date="2020-01" db="EMBL/GenBank/DDBJ databases">
        <authorList>
            <person name="Deng T."/>
        </authorList>
    </citation>
    <scope>NUCLEOTIDE SEQUENCE [LARGE SCALE GENOMIC DNA]</scope>
    <source>
        <strain evidence="4 5">5221</strain>
    </source>
</reference>
<dbReference type="GO" id="GO:0046872">
    <property type="term" value="F:metal ion binding"/>
    <property type="evidence" value="ECO:0007669"/>
    <property type="project" value="InterPro"/>
</dbReference>